<keyword evidence="4" id="KW-1185">Reference proteome</keyword>
<evidence type="ECO:0000256" key="1">
    <source>
        <dbReference type="ARBA" id="ARBA00023002"/>
    </source>
</evidence>
<dbReference type="PANTHER" id="PTHR35176:SF2">
    <property type="entry name" value="F420H(2)-DEPENDENT REDUCTASE RV1155"/>
    <property type="match status" value="1"/>
</dbReference>
<evidence type="ECO:0000259" key="2">
    <source>
        <dbReference type="Pfam" id="PF01243"/>
    </source>
</evidence>
<evidence type="ECO:0000313" key="4">
    <source>
        <dbReference type="Proteomes" id="UP001201629"/>
    </source>
</evidence>
<feature type="domain" description="Pyridoxamine 5'-phosphate oxidase N-terminal" evidence="2">
    <location>
        <begin position="8"/>
        <end position="136"/>
    </location>
</feature>
<dbReference type="SUPFAM" id="SSF50475">
    <property type="entry name" value="FMN-binding split barrel"/>
    <property type="match status" value="1"/>
</dbReference>
<evidence type="ECO:0000313" key="3">
    <source>
        <dbReference type="EMBL" id="MCG5445520.1"/>
    </source>
</evidence>
<gene>
    <name evidence="3" type="ORF">NIE79_003975</name>
</gene>
<dbReference type="InterPro" id="IPR052019">
    <property type="entry name" value="F420H2_bilvrd_red/Heme_oxyg"/>
</dbReference>
<keyword evidence="1" id="KW-0560">Oxidoreductase</keyword>
<dbReference type="Proteomes" id="UP001201629">
    <property type="component" value="Unassembled WGS sequence"/>
</dbReference>
<dbReference type="PANTHER" id="PTHR35176">
    <property type="entry name" value="HEME OXYGENASE HI_0854-RELATED"/>
    <property type="match status" value="1"/>
</dbReference>
<dbReference type="Gene3D" id="2.30.110.10">
    <property type="entry name" value="Electron Transport, Fmn-binding Protein, Chain A"/>
    <property type="match status" value="1"/>
</dbReference>
<dbReference type="NCBIfam" id="TIGR03618">
    <property type="entry name" value="Rv1155_F420"/>
    <property type="match status" value="1"/>
</dbReference>
<dbReference type="InterPro" id="IPR012349">
    <property type="entry name" value="Split_barrel_FMN-bd"/>
</dbReference>
<proteinExistence type="predicted"/>
<organism evidence="3 4">
    <name type="scientific">Micromonospora trifolii</name>
    <dbReference type="NCBI Taxonomy" id="2911208"/>
    <lineage>
        <taxon>Bacteria</taxon>
        <taxon>Bacillati</taxon>
        <taxon>Actinomycetota</taxon>
        <taxon>Actinomycetes</taxon>
        <taxon>Micromonosporales</taxon>
        <taxon>Micromonosporaceae</taxon>
        <taxon>Micromonospora</taxon>
    </lineage>
</organism>
<dbReference type="RefSeq" id="WP_238680480.1">
    <property type="nucleotide sequence ID" value="NZ_JAKKFD010000037.1"/>
</dbReference>
<dbReference type="EMBL" id="JAKKFD010000037">
    <property type="protein sequence ID" value="MCG5445520.1"/>
    <property type="molecule type" value="Genomic_DNA"/>
</dbReference>
<protein>
    <submittedName>
        <fullName evidence="3">PPOX class F420-dependent oxidoreductase</fullName>
    </submittedName>
</protein>
<comment type="caution">
    <text evidence="3">The sequence shown here is derived from an EMBL/GenBank/DDBJ whole genome shotgun (WGS) entry which is preliminary data.</text>
</comment>
<reference evidence="3 4" key="1">
    <citation type="submission" date="2022-01" db="EMBL/GenBank/DDBJ databases">
        <authorList>
            <person name="Riesco R."/>
            <person name="Trujillo M.E."/>
        </authorList>
    </citation>
    <scope>NUCLEOTIDE SEQUENCE [LARGE SCALE GENOMIC DNA]</scope>
    <source>
        <strain evidence="3 4">NIE79</strain>
    </source>
</reference>
<dbReference type="InterPro" id="IPR011576">
    <property type="entry name" value="Pyridox_Oxase_N"/>
</dbReference>
<dbReference type="InterPro" id="IPR019920">
    <property type="entry name" value="F420-binding_dom_put"/>
</dbReference>
<sequence length="138" mass="15563">MSTNQLWELFGQRGRGVLVTLRRDGRPQLSNLDYLAEPGLIRCSTTEGRAKVRNLRRDPRASFHVTTPDGGAYAVAEGTVTLTEPAVATTDETVDELVEVYRRIRGDHPDWADYRAAMVADGRLVIRLDVHRVYGWRP</sequence>
<name>A0ABS9N6D9_9ACTN</name>
<dbReference type="Pfam" id="PF01243">
    <property type="entry name" value="PNPOx_N"/>
    <property type="match status" value="1"/>
</dbReference>
<accession>A0ABS9N6D9</accession>